<evidence type="ECO:0000313" key="8">
    <source>
        <dbReference type="Proteomes" id="UP001271792"/>
    </source>
</evidence>
<dbReference type="Gene3D" id="3.90.870.10">
    <property type="entry name" value="DHBP synthase"/>
    <property type="match status" value="1"/>
</dbReference>
<comment type="pathway">
    <text evidence="2 5 6">Cofactor biosynthesis; riboflavin biosynthesis; 2-hydroxy-3-oxobutyl phosphate from D-ribulose 5-phosphate: step 1/1.</text>
</comment>
<dbReference type="GO" id="GO:0008686">
    <property type="term" value="F:3,4-dihydroxy-2-butanone-4-phosphate synthase activity"/>
    <property type="evidence" value="ECO:0007669"/>
    <property type="project" value="UniProtKB-EC"/>
</dbReference>
<reference evidence="7 8" key="1">
    <citation type="submission" date="2023-11" db="EMBL/GenBank/DDBJ databases">
        <title>Lentzea sokolovensis, sp. nov., Lentzea kristufkii, sp. nov., and Lentzea miocenensis, sp. nov., rare actinobacteria from Sokolov Coal Basin, Miocene lacustrine sediment, Czech Republic.</title>
        <authorList>
            <person name="Lara A."/>
            <person name="Kotroba L."/>
            <person name="Nouioui I."/>
            <person name="Neumann-Schaal M."/>
            <person name="Mast Y."/>
            <person name="Chronakova A."/>
        </authorList>
    </citation>
    <scope>NUCLEOTIDE SEQUENCE [LARGE SCALE GENOMIC DNA]</scope>
    <source>
        <strain evidence="7 8">BCCO 10_0798</strain>
    </source>
</reference>
<dbReference type="InterPro" id="IPR017945">
    <property type="entry name" value="DHBP_synth_RibB-like_a/b_dom"/>
</dbReference>
<dbReference type="Pfam" id="PF00926">
    <property type="entry name" value="DHBP_synthase"/>
    <property type="match status" value="1"/>
</dbReference>
<evidence type="ECO:0000313" key="7">
    <source>
        <dbReference type="EMBL" id="MDX8054745.1"/>
    </source>
</evidence>
<protein>
    <recommendedName>
        <fullName evidence="5 6">3,4-dihydroxy-2-butanone 4-phosphate synthase</fullName>
        <shortName evidence="5 6">DHBP synthase</shortName>
        <ecNumber evidence="5 6">4.1.99.12</ecNumber>
    </recommendedName>
</protein>
<keyword evidence="5 6" id="KW-0464">Manganese</keyword>
<evidence type="ECO:0000256" key="2">
    <source>
        <dbReference type="ARBA" id="ARBA00004904"/>
    </source>
</evidence>
<reference evidence="7 8" key="2">
    <citation type="submission" date="2023-11" db="EMBL/GenBank/DDBJ databases">
        <authorList>
            <person name="Lara A.C."/>
            <person name="Chronakova A."/>
        </authorList>
    </citation>
    <scope>NUCLEOTIDE SEQUENCE [LARGE SCALE GENOMIC DNA]</scope>
    <source>
        <strain evidence="7 8">BCCO 10_0798</strain>
    </source>
</reference>
<comment type="caution">
    <text evidence="7">The sequence shown here is derived from an EMBL/GenBank/DDBJ whole genome shotgun (WGS) entry which is preliminary data.</text>
</comment>
<feature type="binding site" evidence="5">
    <location>
        <position position="40"/>
    </location>
    <ligand>
        <name>Mg(2+)</name>
        <dbReference type="ChEBI" id="CHEBI:18420"/>
        <label>1</label>
    </ligand>
</feature>
<dbReference type="InterPro" id="IPR000422">
    <property type="entry name" value="DHBP_synthase_RibB"/>
</dbReference>
<keyword evidence="8" id="KW-1185">Reference proteome</keyword>
<dbReference type="RefSeq" id="WP_319988514.1">
    <property type="nucleotide sequence ID" value="NZ_JAXAVV010000023.1"/>
</dbReference>
<feature type="site" description="Essential for catalytic activity" evidence="5">
    <location>
        <position position="138"/>
    </location>
</feature>
<feature type="site" description="Essential for catalytic activity" evidence="5">
    <location>
        <position position="176"/>
    </location>
</feature>
<dbReference type="PANTHER" id="PTHR21327">
    <property type="entry name" value="GTP CYCLOHYDROLASE II-RELATED"/>
    <property type="match status" value="1"/>
</dbReference>
<dbReference type="Proteomes" id="UP001271792">
    <property type="component" value="Unassembled WGS sequence"/>
</dbReference>
<comment type="subunit">
    <text evidence="5 6">Homodimer.</text>
</comment>
<evidence type="ECO:0000256" key="4">
    <source>
        <dbReference type="ARBA" id="ARBA00022723"/>
    </source>
</evidence>
<evidence type="ECO:0000256" key="6">
    <source>
        <dbReference type="RuleBase" id="RU003843"/>
    </source>
</evidence>
<evidence type="ECO:0000256" key="1">
    <source>
        <dbReference type="ARBA" id="ARBA00002284"/>
    </source>
</evidence>
<comment type="similarity">
    <text evidence="5 6">Belongs to the DHBP synthase family.</text>
</comment>
<proteinExistence type="inferred from homology"/>
<dbReference type="EMBL" id="JAXAVV010000023">
    <property type="protein sequence ID" value="MDX8054745.1"/>
    <property type="molecule type" value="Genomic_DNA"/>
</dbReference>
<sequence length="218" mass="23478">MNLTVPEQAKRTPRLDSVQAAVADLRAGRPVIVVDDEDRENEGDLIMSAEHATQQALAFYVRQTSGLICAPVAPEVADRMRLPLMVQDNEDPEGTAYTVSIDATNGIDSGISAADRAHTLRVLADPASTPQDVRRPGHVFPLRAKAGGLSERRGHTEAAVELMRLAGFQPVAVISEVCDEDGSVARLPQLRAFADQHWLKLVSIEQLAALVSESVVAL</sequence>
<accession>A0ABU4U2F1</accession>
<comment type="catalytic activity">
    <reaction evidence="5 6">
        <text>D-ribulose 5-phosphate = (2S)-2-hydroxy-3-oxobutyl phosphate + formate + H(+)</text>
        <dbReference type="Rhea" id="RHEA:18457"/>
        <dbReference type="ChEBI" id="CHEBI:15378"/>
        <dbReference type="ChEBI" id="CHEBI:15740"/>
        <dbReference type="ChEBI" id="CHEBI:58121"/>
        <dbReference type="ChEBI" id="CHEBI:58830"/>
        <dbReference type="EC" id="4.1.99.12"/>
    </reaction>
</comment>
<dbReference type="EC" id="4.1.99.12" evidence="5 6"/>
<evidence type="ECO:0000256" key="5">
    <source>
        <dbReference type="HAMAP-Rule" id="MF_00180"/>
    </source>
</evidence>
<keyword evidence="5 6" id="KW-0456">Lyase</keyword>
<dbReference type="SUPFAM" id="SSF55821">
    <property type="entry name" value="YrdC/RibB"/>
    <property type="match status" value="1"/>
</dbReference>
<feature type="binding site" evidence="5">
    <location>
        <begin position="152"/>
        <end position="156"/>
    </location>
    <ligand>
        <name>D-ribulose 5-phosphate</name>
        <dbReference type="ChEBI" id="CHEBI:58121"/>
    </ligand>
</feature>
<dbReference type="PANTHER" id="PTHR21327:SF18">
    <property type="entry name" value="3,4-DIHYDROXY-2-BUTANONE 4-PHOSPHATE SYNTHASE"/>
    <property type="match status" value="1"/>
</dbReference>
<dbReference type="NCBIfam" id="TIGR00506">
    <property type="entry name" value="ribB"/>
    <property type="match status" value="1"/>
</dbReference>
<comment type="function">
    <text evidence="1 5 6">Catalyzes the conversion of D-ribulose 5-phosphate to formate and 3,4-dihydroxy-2-butanone 4-phosphate.</text>
</comment>
<keyword evidence="3 5" id="KW-0686">Riboflavin biosynthesis</keyword>
<feature type="binding site" evidence="5">
    <location>
        <position position="40"/>
    </location>
    <ligand>
        <name>Mg(2+)</name>
        <dbReference type="ChEBI" id="CHEBI:18420"/>
        <label>2</label>
    </ligand>
</feature>
<comment type="cofactor">
    <cofactor evidence="5 6">
        <name>Mg(2+)</name>
        <dbReference type="ChEBI" id="CHEBI:18420"/>
    </cofactor>
    <cofactor evidence="5 6">
        <name>Mn(2+)</name>
        <dbReference type="ChEBI" id="CHEBI:29035"/>
    </cofactor>
    <text evidence="5 6">Binds 2 divalent metal cations per subunit. Magnesium or manganese.</text>
</comment>
<feature type="binding site" evidence="5">
    <location>
        <begin position="39"/>
        <end position="40"/>
    </location>
    <ligand>
        <name>D-ribulose 5-phosphate</name>
        <dbReference type="ChEBI" id="CHEBI:58121"/>
    </ligand>
</feature>
<name>A0ABU4U2F1_9PSEU</name>
<keyword evidence="4 5" id="KW-0479">Metal-binding</keyword>
<evidence type="ECO:0000256" key="3">
    <source>
        <dbReference type="ARBA" id="ARBA00022619"/>
    </source>
</evidence>
<dbReference type="HAMAP" id="MF_00180">
    <property type="entry name" value="RibB"/>
    <property type="match status" value="1"/>
</dbReference>
<feature type="binding site" evidence="5">
    <location>
        <position position="44"/>
    </location>
    <ligand>
        <name>D-ribulose 5-phosphate</name>
        <dbReference type="ChEBI" id="CHEBI:58121"/>
    </ligand>
</feature>
<keyword evidence="5 6" id="KW-0460">Magnesium</keyword>
<gene>
    <name evidence="5 7" type="primary">ribB</name>
    <name evidence="7" type="ORF">SK571_35705</name>
</gene>
<feature type="binding site" evidence="5">
    <location>
        <position position="155"/>
    </location>
    <ligand>
        <name>Mg(2+)</name>
        <dbReference type="ChEBI" id="CHEBI:18420"/>
        <label>2</label>
    </ligand>
</feature>
<organism evidence="7 8">
    <name type="scientific">Lentzea kristufekii</name>
    <dbReference type="NCBI Taxonomy" id="3095430"/>
    <lineage>
        <taxon>Bacteria</taxon>
        <taxon>Bacillati</taxon>
        <taxon>Actinomycetota</taxon>
        <taxon>Actinomycetes</taxon>
        <taxon>Pseudonocardiales</taxon>
        <taxon>Pseudonocardiaceae</taxon>
        <taxon>Lentzea</taxon>
    </lineage>
</organism>